<reference evidence="1" key="1">
    <citation type="submission" date="2020-11" db="EMBL/GenBank/DDBJ databases">
        <authorList>
            <consortium name="DOE Joint Genome Institute"/>
            <person name="Ahrendt S."/>
            <person name="Riley R."/>
            <person name="Andreopoulos W."/>
            <person name="Labutti K."/>
            <person name="Pangilinan J."/>
            <person name="Ruiz-Duenas F.J."/>
            <person name="Barrasa J.M."/>
            <person name="Sanchez-Garcia M."/>
            <person name="Camarero S."/>
            <person name="Miyauchi S."/>
            <person name="Serrano A."/>
            <person name="Linde D."/>
            <person name="Babiker R."/>
            <person name="Drula E."/>
            <person name="Ayuso-Fernandez I."/>
            <person name="Pacheco R."/>
            <person name="Padilla G."/>
            <person name="Ferreira P."/>
            <person name="Barriuso J."/>
            <person name="Kellner H."/>
            <person name="Castanera R."/>
            <person name="Alfaro M."/>
            <person name="Ramirez L."/>
            <person name="Pisabarro A.G."/>
            <person name="Kuo A."/>
            <person name="Tritt A."/>
            <person name="Lipzen A."/>
            <person name="He G."/>
            <person name="Yan M."/>
            <person name="Ng V."/>
            <person name="Cullen D."/>
            <person name="Martin F."/>
            <person name="Rosso M.-N."/>
            <person name="Henrissat B."/>
            <person name="Hibbett D."/>
            <person name="Martinez A.T."/>
            <person name="Grigoriev I.V."/>
        </authorList>
    </citation>
    <scope>NUCLEOTIDE SEQUENCE</scope>
    <source>
        <strain evidence="1">CBS 247.69</strain>
    </source>
</reference>
<gene>
    <name evidence="1" type="ORF">BDZ94DRAFT_125974</name>
</gene>
<organism evidence="1 2">
    <name type="scientific">Collybia nuda</name>
    <dbReference type="NCBI Taxonomy" id="64659"/>
    <lineage>
        <taxon>Eukaryota</taxon>
        <taxon>Fungi</taxon>
        <taxon>Dikarya</taxon>
        <taxon>Basidiomycota</taxon>
        <taxon>Agaricomycotina</taxon>
        <taxon>Agaricomycetes</taxon>
        <taxon>Agaricomycetidae</taxon>
        <taxon>Agaricales</taxon>
        <taxon>Tricholomatineae</taxon>
        <taxon>Clitocybaceae</taxon>
        <taxon>Collybia</taxon>
    </lineage>
</organism>
<dbReference type="EMBL" id="MU150240">
    <property type="protein sequence ID" value="KAF9466662.1"/>
    <property type="molecule type" value="Genomic_DNA"/>
</dbReference>
<name>A0A9P5YD75_9AGAR</name>
<evidence type="ECO:0000313" key="2">
    <source>
        <dbReference type="Proteomes" id="UP000807353"/>
    </source>
</evidence>
<accession>A0A9P5YD75</accession>
<proteinExistence type="predicted"/>
<comment type="caution">
    <text evidence="1">The sequence shown here is derived from an EMBL/GenBank/DDBJ whole genome shotgun (WGS) entry which is preliminary data.</text>
</comment>
<keyword evidence="2" id="KW-1185">Reference proteome</keyword>
<protein>
    <submittedName>
        <fullName evidence="1">Uncharacterized protein</fullName>
    </submittedName>
</protein>
<dbReference type="Proteomes" id="UP000807353">
    <property type="component" value="Unassembled WGS sequence"/>
</dbReference>
<sequence length="118" mass="13568">MIITLTGGCQLWVDSVEHIGWSESIIVINAPNAWVYFFHILAINKHHCVVIYRQASLIGSFWPLSPLSLPILVGISRRAIMILMTTTLVRCHTRNKTLLGTCWYFYPSTLPWFTGWFD</sequence>
<evidence type="ECO:0000313" key="1">
    <source>
        <dbReference type="EMBL" id="KAF9466662.1"/>
    </source>
</evidence>
<dbReference type="AlphaFoldDB" id="A0A9P5YD75"/>